<evidence type="ECO:0000313" key="2">
    <source>
        <dbReference type="Proteomes" id="UP000824533"/>
    </source>
</evidence>
<protein>
    <submittedName>
        <fullName evidence="1">Uncharacterized protein</fullName>
    </submittedName>
</protein>
<comment type="caution">
    <text evidence="1">The sequence shown here is derived from an EMBL/GenBank/DDBJ whole genome shotgun (WGS) entry which is preliminary data.</text>
</comment>
<evidence type="ECO:0000313" key="1">
    <source>
        <dbReference type="EMBL" id="KAJ0170653.1"/>
    </source>
</evidence>
<accession>A0ACC1CGK5</accession>
<sequence>MYRLFVLLFFVSYAAAFLRYQPSPYSQNVVLNNFQRYSPNRYDSYDYGGFFPNYDYHDEEYSPNHDQKFDEIVAKLVDIERKVLGSCNRNIVERYANDNYRFELKLESYDVKSIVVKTKFRALFIKAEKIGTREEYREVRVLPRIVDVKNGGWQYDEDILIIRFPFKDVNIGCDILNENEEAIIPMKEEDFGIDIRIGEERWQHDENKFDYIVNKVTGTDRISLEYCNADTVERYDKDLYTIVLKLDDYDVNSIVVKAKYRAIYIKAEKNGTREEYHEIRVLPSVVNIKEGGWEYSDSMLKIRFSHRSDDKGCSMVNEEEVIIPMKEEYSGIDVRFVELETEETKTESPKQIEENIINERAQ</sequence>
<name>A0ACC1CGK5_9NEOP</name>
<organism evidence="1 2">
    <name type="scientific">Dendrolimus kikuchii</name>
    <dbReference type="NCBI Taxonomy" id="765133"/>
    <lineage>
        <taxon>Eukaryota</taxon>
        <taxon>Metazoa</taxon>
        <taxon>Ecdysozoa</taxon>
        <taxon>Arthropoda</taxon>
        <taxon>Hexapoda</taxon>
        <taxon>Insecta</taxon>
        <taxon>Pterygota</taxon>
        <taxon>Neoptera</taxon>
        <taxon>Endopterygota</taxon>
        <taxon>Lepidoptera</taxon>
        <taxon>Glossata</taxon>
        <taxon>Ditrysia</taxon>
        <taxon>Bombycoidea</taxon>
        <taxon>Lasiocampidae</taxon>
        <taxon>Dendrolimus</taxon>
    </lineage>
</organism>
<gene>
    <name evidence="1" type="ORF">K1T71_014024</name>
</gene>
<proteinExistence type="predicted"/>
<dbReference type="Proteomes" id="UP000824533">
    <property type="component" value="Linkage Group LG27"/>
</dbReference>
<dbReference type="EMBL" id="CM034413">
    <property type="protein sequence ID" value="KAJ0170653.1"/>
    <property type="molecule type" value="Genomic_DNA"/>
</dbReference>
<keyword evidence="2" id="KW-1185">Reference proteome</keyword>
<reference evidence="1 2" key="1">
    <citation type="journal article" date="2021" name="Front. Genet.">
        <title>Chromosome-Level Genome Assembly Reveals Significant Gene Expansion in the Toll and IMD Signaling Pathways of Dendrolimus kikuchii.</title>
        <authorList>
            <person name="Zhou J."/>
            <person name="Wu P."/>
            <person name="Xiong Z."/>
            <person name="Liu N."/>
            <person name="Zhao N."/>
            <person name="Ji M."/>
            <person name="Qiu Y."/>
            <person name="Yang B."/>
        </authorList>
    </citation>
    <scope>NUCLEOTIDE SEQUENCE [LARGE SCALE GENOMIC DNA]</scope>
    <source>
        <strain evidence="1">Ann1</strain>
    </source>
</reference>